<keyword evidence="3" id="KW-1185">Reference proteome</keyword>
<feature type="compositionally biased region" description="Polar residues" evidence="1">
    <location>
        <begin position="22"/>
        <end position="42"/>
    </location>
</feature>
<dbReference type="AlphaFoldDB" id="A0A1R3G270"/>
<gene>
    <name evidence="2" type="ORF">CCACVL1_29332</name>
</gene>
<proteinExistence type="predicted"/>
<accession>A0A1R3G270</accession>
<evidence type="ECO:0000313" key="2">
    <source>
        <dbReference type="EMBL" id="OMO52165.1"/>
    </source>
</evidence>
<dbReference type="EMBL" id="AWWV01015558">
    <property type="protein sequence ID" value="OMO52165.1"/>
    <property type="molecule type" value="Genomic_DNA"/>
</dbReference>
<dbReference type="Proteomes" id="UP000188268">
    <property type="component" value="Unassembled WGS sequence"/>
</dbReference>
<comment type="caution">
    <text evidence="2">The sequence shown here is derived from an EMBL/GenBank/DDBJ whole genome shotgun (WGS) entry which is preliminary data.</text>
</comment>
<feature type="region of interest" description="Disordered" evidence="1">
    <location>
        <begin position="1"/>
        <end position="42"/>
    </location>
</feature>
<dbReference type="Gramene" id="OMO52165">
    <property type="protein sequence ID" value="OMO52165"/>
    <property type="gene ID" value="CCACVL1_29332"/>
</dbReference>
<organism evidence="2 3">
    <name type="scientific">Corchorus capsularis</name>
    <name type="common">Jute</name>
    <dbReference type="NCBI Taxonomy" id="210143"/>
    <lineage>
        <taxon>Eukaryota</taxon>
        <taxon>Viridiplantae</taxon>
        <taxon>Streptophyta</taxon>
        <taxon>Embryophyta</taxon>
        <taxon>Tracheophyta</taxon>
        <taxon>Spermatophyta</taxon>
        <taxon>Magnoliopsida</taxon>
        <taxon>eudicotyledons</taxon>
        <taxon>Gunneridae</taxon>
        <taxon>Pentapetalae</taxon>
        <taxon>rosids</taxon>
        <taxon>malvids</taxon>
        <taxon>Malvales</taxon>
        <taxon>Malvaceae</taxon>
        <taxon>Grewioideae</taxon>
        <taxon>Apeibeae</taxon>
        <taxon>Corchorus</taxon>
    </lineage>
</organism>
<evidence type="ECO:0000313" key="3">
    <source>
        <dbReference type="Proteomes" id="UP000188268"/>
    </source>
</evidence>
<protein>
    <submittedName>
        <fullName evidence="2">Uncharacterized protein</fullName>
    </submittedName>
</protein>
<name>A0A1R3G270_COCAP</name>
<evidence type="ECO:0000256" key="1">
    <source>
        <dbReference type="SAM" id="MobiDB-lite"/>
    </source>
</evidence>
<reference evidence="2 3" key="1">
    <citation type="submission" date="2013-09" db="EMBL/GenBank/DDBJ databases">
        <title>Corchorus capsularis genome sequencing.</title>
        <authorList>
            <person name="Alam M."/>
            <person name="Haque M.S."/>
            <person name="Islam M.S."/>
            <person name="Emdad E.M."/>
            <person name="Islam M.M."/>
            <person name="Ahmed B."/>
            <person name="Halim A."/>
            <person name="Hossen Q.M.M."/>
            <person name="Hossain M.Z."/>
            <person name="Ahmed R."/>
            <person name="Khan M.M."/>
            <person name="Islam R."/>
            <person name="Rashid M.M."/>
            <person name="Khan S.A."/>
            <person name="Rahman M.S."/>
            <person name="Alam M."/>
        </authorList>
    </citation>
    <scope>NUCLEOTIDE SEQUENCE [LARGE SCALE GENOMIC DNA]</scope>
    <source>
        <strain evidence="3">cv. CVL-1</strain>
        <tissue evidence="2">Whole seedling</tissue>
    </source>
</reference>
<sequence>MAFHKHSSAATQYHRHDDIADYTQQDSTANTMKFKGNNDSQT</sequence>